<dbReference type="InterPro" id="IPR031919">
    <property type="entry name" value="Fucosidase_C"/>
</dbReference>
<feature type="site" description="May be important for catalysis" evidence="7">
    <location>
        <position position="310"/>
    </location>
</feature>
<dbReference type="PIRSF" id="PIRSF001092">
    <property type="entry name" value="Alpha-L-fucosidase"/>
    <property type="match status" value="1"/>
</dbReference>
<dbReference type="InterPro" id="IPR017853">
    <property type="entry name" value="GH"/>
</dbReference>
<sequence length="476" mass="54598">MKKLLLFLFILLYAVPFSSQAQKKSKTTQATSTGKYQANWASIDSRPIPTWFEDAKFGIFIHWGLFSVPSWGPTPKDGASIYDCYSEWYWYRLTDPNSKVNPLFVKYHTSTYGKDFRYQDFVKDFKAEFFKPDDWASVIQDAGAKYVVLTSKHHEGFTLWPSAQAWNWNAVDVGPHRDLAGDLIKSVKSKGLRMGYYYSLYEWFNPLYKADVNRYVDEHMLPQLKDLVTRYNPDIVWTDGEWDHPSETWKSTEFLAWLYNDSPVKNDVVVNDRWGKETRSKHGGIYTTEYDLVHEKAQTEGSLPRYWEECRGIGSSFGYNRNENLEDYSSAEQLVHILIDKVSRGGSLLLNIGPTADGRIPVIMQQRLKEMGQWLKVNGEAIYGTRMWTAAPAKKIPDVFFTAKGKDVYVICTKWPENGIELEGVALPSKITMLGYTGPVKAAFQNNKLMLTPPVVSPATVPCDYAWTFKLENAVK</sequence>
<feature type="chain" id="PRO_5042129823" description="alpha-L-fucosidase" evidence="8">
    <location>
        <begin position="22"/>
        <end position="476"/>
    </location>
</feature>
<evidence type="ECO:0000256" key="7">
    <source>
        <dbReference type="PIRSR" id="PIRSR001092-1"/>
    </source>
</evidence>
<evidence type="ECO:0000256" key="1">
    <source>
        <dbReference type="ARBA" id="ARBA00004071"/>
    </source>
</evidence>
<dbReference type="InterPro" id="IPR000933">
    <property type="entry name" value="Glyco_hydro_29"/>
</dbReference>
<dbReference type="InterPro" id="IPR016286">
    <property type="entry name" value="FUC_metazoa-typ"/>
</dbReference>
<organism evidence="11 12">
    <name type="scientific">Xanthocytophaga agilis</name>
    <dbReference type="NCBI Taxonomy" id="3048010"/>
    <lineage>
        <taxon>Bacteria</taxon>
        <taxon>Pseudomonadati</taxon>
        <taxon>Bacteroidota</taxon>
        <taxon>Cytophagia</taxon>
        <taxon>Cytophagales</taxon>
        <taxon>Rhodocytophagaceae</taxon>
        <taxon>Xanthocytophaga</taxon>
    </lineage>
</organism>
<dbReference type="PANTHER" id="PTHR10030">
    <property type="entry name" value="ALPHA-L-FUCOSIDASE"/>
    <property type="match status" value="1"/>
</dbReference>
<reference evidence="11" key="1">
    <citation type="submission" date="2023-05" db="EMBL/GenBank/DDBJ databases">
        <authorList>
            <person name="Zhang X."/>
        </authorList>
    </citation>
    <scope>NUCLEOTIDE SEQUENCE</scope>
    <source>
        <strain evidence="11">BD1B2-1</strain>
    </source>
</reference>
<name>A0AAE3R3H3_9BACT</name>
<dbReference type="GO" id="GO:0005764">
    <property type="term" value="C:lysosome"/>
    <property type="evidence" value="ECO:0007669"/>
    <property type="project" value="TreeGrafter"/>
</dbReference>
<dbReference type="Pfam" id="PF16757">
    <property type="entry name" value="Fucosidase_C"/>
    <property type="match status" value="1"/>
</dbReference>
<evidence type="ECO:0000256" key="5">
    <source>
        <dbReference type="ARBA" id="ARBA00022801"/>
    </source>
</evidence>
<comment type="similarity">
    <text evidence="2">Belongs to the glycosyl hydrolase 29 family.</text>
</comment>
<protein>
    <recommendedName>
        <fullName evidence="3">alpha-L-fucosidase</fullName>
        <ecNumber evidence="3">3.2.1.51</ecNumber>
    </recommendedName>
</protein>
<evidence type="ECO:0000256" key="4">
    <source>
        <dbReference type="ARBA" id="ARBA00022729"/>
    </source>
</evidence>
<evidence type="ECO:0000256" key="8">
    <source>
        <dbReference type="SAM" id="SignalP"/>
    </source>
</evidence>
<dbReference type="Pfam" id="PF01120">
    <property type="entry name" value="Alpha_L_fucos"/>
    <property type="match status" value="1"/>
</dbReference>
<gene>
    <name evidence="11" type="ORF">QNI22_20040</name>
</gene>
<dbReference type="RefSeq" id="WP_314513367.1">
    <property type="nucleotide sequence ID" value="NZ_JASJOU010000007.1"/>
</dbReference>
<proteinExistence type="inferred from homology"/>
<dbReference type="EMBL" id="JASJOU010000007">
    <property type="protein sequence ID" value="MDJ1502971.1"/>
    <property type="molecule type" value="Genomic_DNA"/>
</dbReference>
<dbReference type="SMART" id="SM00812">
    <property type="entry name" value="Alpha_L_fucos"/>
    <property type="match status" value="1"/>
</dbReference>
<evidence type="ECO:0000259" key="10">
    <source>
        <dbReference type="Pfam" id="PF16757"/>
    </source>
</evidence>
<dbReference type="GO" id="GO:0006004">
    <property type="term" value="P:fucose metabolic process"/>
    <property type="evidence" value="ECO:0007669"/>
    <property type="project" value="InterPro"/>
</dbReference>
<accession>A0AAE3R3H3</accession>
<dbReference type="Gene3D" id="2.60.40.1180">
    <property type="entry name" value="Golgi alpha-mannosidase II"/>
    <property type="match status" value="1"/>
</dbReference>
<dbReference type="GO" id="GO:0016139">
    <property type="term" value="P:glycoside catabolic process"/>
    <property type="evidence" value="ECO:0007669"/>
    <property type="project" value="TreeGrafter"/>
</dbReference>
<keyword evidence="12" id="KW-1185">Reference proteome</keyword>
<evidence type="ECO:0000313" key="11">
    <source>
        <dbReference type="EMBL" id="MDJ1502971.1"/>
    </source>
</evidence>
<dbReference type="AlphaFoldDB" id="A0AAE3R3H3"/>
<dbReference type="InterPro" id="IPR013780">
    <property type="entry name" value="Glyco_hydro_b"/>
</dbReference>
<dbReference type="InterPro" id="IPR057739">
    <property type="entry name" value="Glyco_hydro_29_N"/>
</dbReference>
<feature type="signal peptide" evidence="8">
    <location>
        <begin position="1"/>
        <end position="21"/>
    </location>
</feature>
<feature type="domain" description="Glycoside hydrolase family 29 N-terminal" evidence="9">
    <location>
        <begin position="27"/>
        <end position="380"/>
    </location>
</feature>
<evidence type="ECO:0000256" key="2">
    <source>
        <dbReference type="ARBA" id="ARBA00007951"/>
    </source>
</evidence>
<dbReference type="Gene3D" id="3.20.20.80">
    <property type="entry name" value="Glycosidases"/>
    <property type="match status" value="1"/>
</dbReference>
<evidence type="ECO:0000256" key="6">
    <source>
        <dbReference type="ARBA" id="ARBA00023295"/>
    </source>
</evidence>
<dbReference type="Proteomes" id="UP001232063">
    <property type="component" value="Unassembled WGS sequence"/>
</dbReference>
<comment type="function">
    <text evidence="1">Alpha-L-fucosidase is responsible for hydrolyzing the alpha-1,6-linked fucose joined to the reducing-end N-acetylglucosamine of the carbohydrate moieties of glycoproteins.</text>
</comment>
<keyword evidence="6" id="KW-0326">Glycosidase</keyword>
<comment type="caution">
    <text evidence="11">The sequence shown here is derived from an EMBL/GenBank/DDBJ whole genome shotgun (WGS) entry which is preliminary data.</text>
</comment>
<evidence type="ECO:0000313" key="12">
    <source>
        <dbReference type="Proteomes" id="UP001232063"/>
    </source>
</evidence>
<keyword evidence="4 8" id="KW-0732">Signal</keyword>
<dbReference type="EC" id="3.2.1.51" evidence="3"/>
<evidence type="ECO:0000259" key="9">
    <source>
        <dbReference type="Pfam" id="PF01120"/>
    </source>
</evidence>
<feature type="domain" description="Alpha-L-fucosidase C-terminal" evidence="10">
    <location>
        <begin position="397"/>
        <end position="472"/>
    </location>
</feature>
<dbReference type="PANTHER" id="PTHR10030:SF37">
    <property type="entry name" value="ALPHA-L-FUCOSIDASE-RELATED"/>
    <property type="match status" value="1"/>
</dbReference>
<dbReference type="PRINTS" id="PR00741">
    <property type="entry name" value="GLHYDRLASE29"/>
</dbReference>
<dbReference type="GO" id="GO:0004560">
    <property type="term" value="F:alpha-L-fucosidase activity"/>
    <property type="evidence" value="ECO:0007669"/>
    <property type="project" value="InterPro"/>
</dbReference>
<dbReference type="SUPFAM" id="SSF51445">
    <property type="entry name" value="(Trans)glycosidases"/>
    <property type="match status" value="1"/>
</dbReference>
<evidence type="ECO:0000256" key="3">
    <source>
        <dbReference type="ARBA" id="ARBA00012662"/>
    </source>
</evidence>
<keyword evidence="5" id="KW-0378">Hydrolase</keyword>